<dbReference type="InterPro" id="IPR050179">
    <property type="entry name" value="Trans_hexapeptide_repeat"/>
</dbReference>
<evidence type="ECO:0000313" key="6">
    <source>
        <dbReference type="EMBL" id="QEK11318.1"/>
    </source>
</evidence>
<reference evidence="6 7" key="1">
    <citation type="submission" date="2019-07" db="EMBL/GenBank/DDBJ databases">
        <title>Complete genome of Crassaminicella thermophila SY095.</title>
        <authorList>
            <person name="Li X."/>
        </authorList>
    </citation>
    <scope>NUCLEOTIDE SEQUENCE [LARGE SCALE GENOMIC DNA]</scope>
    <source>
        <strain evidence="6 7">SY095</strain>
    </source>
</reference>
<feature type="binding site" evidence="4">
    <location>
        <position position="148"/>
    </location>
    <ligand>
        <name>acetyl-CoA</name>
        <dbReference type="ChEBI" id="CHEBI:57288"/>
    </ligand>
</feature>
<dbReference type="Proteomes" id="UP000324646">
    <property type="component" value="Chromosome"/>
</dbReference>
<feature type="active site" description="Proton acceptor" evidence="3">
    <location>
        <position position="139"/>
    </location>
</feature>
<feature type="site" description="Increases basicity of active site His" evidence="3">
    <location>
        <position position="140"/>
    </location>
</feature>
<evidence type="ECO:0000256" key="3">
    <source>
        <dbReference type="PIRSR" id="PIRSR620019-1"/>
    </source>
</evidence>
<evidence type="ECO:0000259" key="5">
    <source>
        <dbReference type="Pfam" id="PF17836"/>
    </source>
</evidence>
<sequence length="214" mass="23019">MDKVILVGAGGHCKVVIDILRNDYEIVGLTDIDKTKHDKKFYGINVLGDDTLLKDLYKKGIKKALVTLGSVGDNLYREKLFNYVRHIGFDFINAISSRSIIADSVKLGIGNMIMEGTIINADTKIENNVIINTGTIIEHDCYIEKHVHISTGARLAGGVKVGEGSFIGIGSTVIQGVNIGKNVTIGAGTVIIQDIPDNVVVVGVPGKIIKYKGD</sequence>
<dbReference type="CDD" id="cd03360">
    <property type="entry name" value="LbH_AT_putative"/>
    <property type="match status" value="1"/>
</dbReference>
<name>A0A5C0SCY5_CRATE</name>
<dbReference type="InterPro" id="IPR011004">
    <property type="entry name" value="Trimer_LpxA-like_sf"/>
</dbReference>
<keyword evidence="7" id="KW-1185">Reference proteome</keyword>
<dbReference type="InterPro" id="IPR001451">
    <property type="entry name" value="Hexapep"/>
</dbReference>
<keyword evidence="1 6" id="KW-0808">Transferase</keyword>
<gene>
    <name evidence="6" type="ORF">FQB35_02440</name>
</gene>
<organism evidence="6 7">
    <name type="scientific">Crassaminicella thermophila</name>
    <dbReference type="NCBI Taxonomy" id="2599308"/>
    <lineage>
        <taxon>Bacteria</taxon>
        <taxon>Bacillati</taxon>
        <taxon>Bacillota</taxon>
        <taxon>Clostridia</taxon>
        <taxon>Eubacteriales</taxon>
        <taxon>Clostridiaceae</taxon>
        <taxon>Crassaminicella</taxon>
    </lineage>
</organism>
<dbReference type="Gene3D" id="2.160.10.10">
    <property type="entry name" value="Hexapeptide repeat proteins"/>
    <property type="match status" value="1"/>
</dbReference>
<dbReference type="Pfam" id="PF00132">
    <property type="entry name" value="Hexapep"/>
    <property type="match status" value="2"/>
</dbReference>
<dbReference type="PANTHER" id="PTHR43300">
    <property type="entry name" value="ACETYLTRANSFERASE"/>
    <property type="match status" value="1"/>
</dbReference>
<dbReference type="PANTHER" id="PTHR43300:SF7">
    <property type="entry name" value="UDP-N-ACETYLBACILLOSAMINE N-ACETYLTRANSFERASE"/>
    <property type="match status" value="1"/>
</dbReference>
<dbReference type="AlphaFoldDB" id="A0A5C0SCY5"/>
<dbReference type="GO" id="GO:0016740">
    <property type="term" value="F:transferase activity"/>
    <property type="evidence" value="ECO:0007669"/>
    <property type="project" value="UniProtKB-KW"/>
</dbReference>
<dbReference type="InterPro" id="IPR041561">
    <property type="entry name" value="PglD_N"/>
</dbReference>
<dbReference type="RefSeq" id="WP_148808391.1">
    <property type="nucleotide sequence ID" value="NZ_CP042243.1"/>
</dbReference>
<feature type="binding site" evidence="4">
    <location>
        <position position="72"/>
    </location>
    <ligand>
        <name>substrate</name>
    </ligand>
</feature>
<evidence type="ECO:0000256" key="4">
    <source>
        <dbReference type="PIRSR" id="PIRSR620019-2"/>
    </source>
</evidence>
<evidence type="ECO:0000313" key="7">
    <source>
        <dbReference type="Proteomes" id="UP000324646"/>
    </source>
</evidence>
<dbReference type="InterPro" id="IPR020019">
    <property type="entry name" value="AcTrfase_PglD-like"/>
</dbReference>
<dbReference type="NCBIfam" id="TIGR03570">
    <property type="entry name" value="NeuD_NnaD"/>
    <property type="match status" value="1"/>
</dbReference>
<dbReference type="PROSITE" id="PS00101">
    <property type="entry name" value="HEXAPEP_TRANSFERASES"/>
    <property type="match status" value="1"/>
</dbReference>
<dbReference type="Gene3D" id="3.40.50.20">
    <property type="match status" value="1"/>
</dbReference>
<feature type="domain" description="PglD N-terminal" evidence="5">
    <location>
        <begin position="3"/>
        <end position="83"/>
    </location>
</feature>
<keyword evidence="2" id="KW-0677">Repeat</keyword>
<dbReference type="SUPFAM" id="SSF51161">
    <property type="entry name" value="Trimeric LpxA-like enzymes"/>
    <property type="match status" value="1"/>
</dbReference>
<dbReference type="Pfam" id="PF17836">
    <property type="entry name" value="PglD_N"/>
    <property type="match status" value="1"/>
</dbReference>
<dbReference type="EMBL" id="CP042243">
    <property type="protein sequence ID" value="QEK11318.1"/>
    <property type="molecule type" value="Genomic_DNA"/>
</dbReference>
<dbReference type="InterPro" id="IPR018357">
    <property type="entry name" value="Hexapep_transf_CS"/>
</dbReference>
<evidence type="ECO:0000256" key="1">
    <source>
        <dbReference type="ARBA" id="ARBA00022679"/>
    </source>
</evidence>
<proteinExistence type="predicted"/>
<protein>
    <submittedName>
        <fullName evidence="6">Acetyltransferase</fullName>
    </submittedName>
</protein>
<accession>A0A5C0SCY5</accession>
<dbReference type="KEGG" id="crs:FQB35_02440"/>
<dbReference type="OrthoDB" id="9801456at2"/>
<evidence type="ECO:0000256" key="2">
    <source>
        <dbReference type="ARBA" id="ARBA00022737"/>
    </source>
</evidence>
<feature type="binding site" evidence="4">
    <location>
        <position position="169"/>
    </location>
    <ligand>
        <name>acetyl-CoA</name>
        <dbReference type="ChEBI" id="CHEBI:57288"/>
    </ligand>
</feature>